<keyword evidence="1" id="KW-0732">Signal</keyword>
<accession>A0ABP3WI70</accession>
<dbReference type="PROSITE" id="PS51257">
    <property type="entry name" value="PROKAR_LIPOPROTEIN"/>
    <property type="match status" value="1"/>
</dbReference>
<dbReference type="Pfam" id="PF01963">
    <property type="entry name" value="TraB_PrgY_gumN"/>
    <property type="match status" value="1"/>
</dbReference>
<dbReference type="Proteomes" id="UP001500021">
    <property type="component" value="Unassembled WGS sequence"/>
</dbReference>
<organism evidence="2 3">
    <name type="scientific">Colwellia asteriadis</name>
    <dbReference type="NCBI Taxonomy" id="517723"/>
    <lineage>
        <taxon>Bacteria</taxon>
        <taxon>Pseudomonadati</taxon>
        <taxon>Pseudomonadota</taxon>
        <taxon>Gammaproteobacteria</taxon>
        <taxon>Alteromonadales</taxon>
        <taxon>Colwelliaceae</taxon>
        <taxon>Colwellia</taxon>
    </lineage>
</organism>
<sequence>MKKFTVKKITTAITVCAGLIFSCAANAESSVWKVSKNNDVVYVGGTIHILPVSEFPLPAEFTDVYKMVDAIVLETELPDQTDTNFQAQMMQKMSYANGKKLTDVLSKRTYQQLSEYMAGFGANLNDLSGFKPGFITTMMAMMEAQRSNISGEGVDAYFNQLAVKDNKGIEYLETITFQLEMLSNMGLGNEEAFMKSNLSQMKDFKSIFTQLIKAWRIGDESALADIVITPMQEDPQTLKLLLSDRNKNWLPKIEEMFTDNDKEFVLVGAGHLVGDNSVLALLEKRGYKVEKFK</sequence>
<dbReference type="InterPro" id="IPR047111">
    <property type="entry name" value="YbaP-like"/>
</dbReference>
<keyword evidence="3" id="KW-1185">Reference proteome</keyword>
<dbReference type="RefSeq" id="WP_343815514.1">
    <property type="nucleotide sequence ID" value="NZ_BAAAFA010000002.1"/>
</dbReference>
<reference evidence="3" key="1">
    <citation type="journal article" date="2019" name="Int. J. Syst. Evol. Microbiol.">
        <title>The Global Catalogue of Microorganisms (GCM) 10K type strain sequencing project: providing services to taxonomists for standard genome sequencing and annotation.</title>
        <authorList>
            <consortium name="The Broad Institute Genomics Platform"/>
            <consortium name="The Broad Institute Genome Sequencing Center for Infectious Disease"/>
            <person name="Wu L."/>
            <person name="Ma J."/>
        </authorList>
    </citation>
    <scope>NUCLEOTIDE SEQUENCE [LARGE SCALE GENOMIC DNA]</scope>
    <source>
        <strain evidence="3">JCM 15608</strain>
    </source>
</reference>
<dbReference type="PANTHER" id="PTHR40590:SF1">
    <property type="entry name" value="CYTOPLASMIC PROTEIN"/>
    <property type="match status" value="1"/>
</dbReference>
<proteinExistence type="predicted"/>
<evidence type="ECO:0000256" key="1">
    <source>
        <dbReference type="SAM" id="SignalP"/>
    </source>
</evidence>
<dbReference type="CDD" id="cd14789">
    <property type="entry name" value="Tiki"/>
    <property type="match status" value="1"/>
</dbReference>
<evidence type="ECO:0000313" key="2">
    <source>
        <dbReference type="EMBL" id="GAA0813596.1"/>
    </source>
</evidence>
<protein>
    <submittedName>
        <fullName evidence="2">TraB/GumN family protein</fullName>
    </submittedName>
</protein>
<comment type="caution">
    <text evidence="2">The sequence shown here is derived from an EMBL/GenBank/DDBJ whole genome shotgun (WGS) entry which is preliminary data.</text>
</comment>
<feature type="signal peptide" evidence="1">
    <location>
        <begin position="1"/>
        <end position="27"/>
    </location>
</feature>
<feature type="chain" id="PRO_5046688334" evidence="1">
    <location>
        <begin position="28"/>
        <end position="293"/>
    </location>
</feature>
<name>A0ABP3WI70_9GAMM</name>
<dbReference type="PANTHER" id="PTHR40590">
    <property type="entry name" value="CYTOPLASMIC PROTEIN-RELATED"/>
    <property type="match status" value="1"/>
</dbReference>
<gene>
    <name evidence="2" type="ORF">GCM10009111_09200</name>
</gene>
<evidence type="ECO:0000313" key="3">
    <source>
        <dbReference type="Proteomes" id="UP001500021"/>
    </source>
</evidence>
<dbReference type="EMBL" id="BAAAFA010000002">
    <property type="protein sequence ID" value="GAA0813596.1"/>
    <property type="molecule type" value="Genomic_DNA"/>
</dbReference>
<dbReference type="InterPro" id="IPR002816">
    <property type="entry name" value="TraB/PrgY/GumN_fam"/>
</dbReference>